<proteinExistence type="predicted"/>
<reference evidence="1 2" key="1">
    <citation type="journal article" date="2011" name="PLoS Genet.">
        <title>Comparative genomic analysis of human fungal pathogens causing paracoccidioidomycosis.</title>
        <authorList>
            <person name="Desjardins C.A."/>
            <person name="Champion M.D."/>
            <person name="Holder J.W."/>
            <person name="Muszewska A."/>
            <person name="Goldberg J."/>
            <person name="Bailao A.M."/>
            <person name="Brigido M.M."/>
            <person name="Ferreira M.E."/>
            <person name="Garcia A.M."/>
            <person name="Grynberg M."/>
            <person name="Gujja S."/>
            <person name="Heiman D.I."/>
            <person name="Henn M.R."/>
            <person name="Kodira C.D."/>
            <person name="Leon-Narvaez H."/>
            <person name="Longo L.V."/>
            <person name="Ma L.J."/>
            <person name="Malavazi I."/>
            <person name="Matsuo A.L."/>
            <person name="Morais F.V."/>
            <person name="Pereira M."/>
            <person name="Rodriguez-Brito S."/>
            <person name="Sakthikumar S."/>
            <person name="Salem-Izacc S.M."/>
            <person name="Sykes S.M."/>
            <person name="Teixeira M.M."/>
            <person name="Vallejo M.C."/>
            <person name="Walter M.E."/>
            <person name="Yandava C."/>
            <person name="Young S."/>
            <person name="Zeng Q."/>
            <person name="Zucker J."/>
            <person name="Felipe M.S."/>
            <person name="Goldman G.H."/>
            <person name="Haas B.J."/>
            <person name="McEwen J.G."/>
            <person name="Nino-Vega G."/>
            <person name="Puccia R."/>
            <person name="San-Blas G."/>
            <person name="Soares C.M."/>
            <person name="Birren B.W."/>
            <person name="Cuomo C.A."/>
        </authorList>
    </citation>
    <scope>NUCLEOTIDE SEQUENCE [LARGE SCALE GENOMIC DNA]</scope>
    <source>
        <strain evidence="2">ATCC MYA-826 / Pb01</strain>
    </source>
</reference>
<dbReference type="AlphaFoldDB" id="A0A0A2VIP5"/>
<dbReference type="STRING" id="502779.A0A0A2VIP5"/>
<protein>
    <submittedName>
        <fullName evidence="1">Uncharacterized protein</fullName>
    </submittedName>
</protein>
<accession>A0A0A2VIP5</accession>
<dbReference type="GeneID" id="26971163"/>
<gene>
    <name evidence="1" type="ORF">PAAG_12549</name>
</gene>
<dbReference type="EMBL" id="KN294023">
    <property type="protein sequence ID" value="KGQ00789.1"/>
    <property type="molecule type" value="Genomic_DNA"/>
</dbReference>
<dbReference type="Proteomes" id="UP000002059">
    <property type="component" value="Partially assembled WGS sequence"/>
</dbReference>
<organism evidence="1 2">
    <name type="scientific">Paracoccidioides lutzii (strain ATCC MYA-826 / Pb01)</name>
    <name type="common">Paracoccidioides brasiliensis</name>
    <dbReference type="NCBI Taxonomy" id="502779"/>
    <lineage>
        <taxon>Eukaryota</taxon>
        <taxon>Fungi</taxon>
        <taxon>Dikarya</taxon>
        <taxon>Ascomycota</taxon>
        <taxon>Pezizomycotina</taxon>
        <taxon>Eurotiomycetes</taxon>
        <taxon>Eurotiomycetidae</taxon>
        <taxon>Onygenales</taxon>
        <taxon>Ajellomycetaceae</taxon>
        <taxon>Paracoccidioides</taxon>
    </lineage>
</organism>
<dbReference type="VEuPathDB" id="FungiDB:PAAG_12549"/>
<evidence type="ECO:0000313" key="1">
    <source>
        <dbReference type="EMBL" id="KGQ00789.1"/>
    </source>
</evidence>
<keyword evidence="2" id="KW-1185">Reference proteome</keyword>
<dbReference type="KEGG" id="pbl:PAAG_12549"/>
<dbReference type="HOGENOM" id="CLU_2469702_0_0_1"/>
<sequence length="88" mass="9985">MVDSMWDSLSNFPIDAKMTVTVKRRNRFIHKPDFKGTVAPRSLPPDDKFNDCGYGVTQACLREIYNIGNFMATPDPRNKLGISGYLED</sequence>
<name>A0A0A2VIP5_PARBA</name>
<dbReference type="RefSeq" id="XP_015702367.1">
    <property type="nucleotide sequence ID" value="XM_015848027.1"/>
</dbReference>
<evidence type="ECO:0000313" key="2">
    <source>
        <dbReference type="Proteomes" id="UP000002059"/>
    </source>
</evidence>